<gene>
    <name evidence="1" type="ORF">R4Z09_13720</name>
</gene>
<evidence type="ECO:0000313" key="1">
    <source>
        <dbReference type="EMBL" id="WVX83945.1"/>
    </source>
</evidence>
<evidence type="ECO:0000313" key="2">
    <source>
        <dbReference type="Proteomes" id="UP001357223"/>
    </source>
</evidence>
<proteinExistence type="predicted"/>
<sequence>MRNPKPNVHMEAIGALKQDSLFADKMGELFVNVVKILHQAVIISKNRTALMLRAPVII</sequence>
<accession>A0ABZ2CPV4</accession>
<name>A0ABZ2CPV4_9BACI</name>
<protein>
    <submittedName>
        <fullName evidence="1">Uncharacterized protein</fullName>
    </submittedName>
</protein>
<dbReference type="EMBL" id="CP137640">
    <property type="protein sequence ID" value="WVX83945.1"/>
    <property type="molecule type" value="Genomic_DNA"/>
</dbReference>
<organism evidence="1 2">
    <name type="scientific">Niallia oryzisoli</name>
    <dbReference type="NCBI Taxonomy" id="1737571"/>
    <lineage>
        <taxon>Bacteria</taxon>
        <taxon>Bacillati</taxon>
        <taxon>Bacillota</taxon>
        <taxon>Bacilli</taxon>
        <taxon>Bacillales</taxon>
        <taxon>Bacillaceae</taxon>
        <taxon>Niallia</taxon>
    </lineage>
</organism>
<keyword evidence="2" id="KW-1185">Reference proteome</keyword>
<dbReference type="RefSeq" id="WP_338452817.1">
    <property type="nucleotide sequence ID" value="NZ_CP137640.1"/>
</dbReference>
<dbReference type="Proteomes" id="UP001357223">
    <property type="component" value="Chromosome"/>
</dbReference>
<reference evidence="1 2" key="1">
    <citation type="submission" date="2023-10" db="EMBL/GenBank/DDBJ databases">
        <title>Niallia locisalis sp.nov. isolated from a salt pond sample.</title>
        <authorList>
            <person name="Li X.-J."/>
            <person name="Dong L."/>
        </authorList>
    </citation>
    <scope>NUCLEOTIDE SEQUENCE [LARGE SCALE GENOMIC DNA]</scope>
    <source>
        <strain evidence="1 2">DSM 29761</strain>
    </source>
</reference>